<comment type="caution">
    <text evidence="1">The sequence shown here is derived from an EMBL/GenBank/DDBJ whole genome shotgun (WGS) entry which is preliminary data.</text>
</comment>
<evidence type="ECO:0000313" key="2">
    <source>
        <dbReference type="Proteomes" id="UP000587002"/>
    </source>
</evidence>
<keyword evidence="2" id="KW-1185">Reference proteome</keyword>
<reference evidence="1 2" key="1">
    <citation type="submission" date="2020-07" db="EMBL/GenBank/DDBJ databases">
        <title>Sequencing the genomes of 1000 actinobacteria strains.</title>
        <authorList>
            <person name="Klenk H.-P."/>
        </authorList>
    </citation>
    <scope>NUCLEOTIDE SEQUENCE [LARGE SCALE GENOMIC DNA]</scope>
    <source>
        <strain evidence="1 2">DSM 44065</strain>
    </source>
</reference>
<dbReference type="Proteomes" id="UP000587002">
    <property type="component" value="Unassembled WGS sequence"/>
</dbReference>
<evidence type="ECO:0000313" key="1">
    <source>
        <dbReference type="EMBL" id="NYI83973.1"/>
    </source>
</evidence>
<organism evidence="1 2">
    <name type="scientific">Saccharopolyspora hordei</name>
    <dbReference type="NCBI Taxonomy" id="1838"/>
    <lineage>
        <taxon>Bacteria</taxon>
        <taxon>Bacillati</taxon>
        <taxon>Actinomycetota</taxon>
        <taxon>Actinomycetes</taxon>
        <taxon>Pseudonocardiales</taxon>
        <taxon>Pseudonocardiaceae</taxon>
        <taxon>Saccharopolyspora</taxon>
    </lineage>
</organism>
<protein>
    <submittedName>
        <fullName evidence="1">Uncharacterized protein</fullName>
    </submittedName>
</protein>
<name>A0A853ANR4_9PSEU</name>
<proteinExistence type="predicted"/>
<sequence>MSGTHGTATPDTTAVPHRRAGWLDPIAGTLFIQCEASEAEETADLVEQRLGAGLVITGRDALNAARLLRERGFDAPLLCDAARYAGKNRLRATASFSRQWLALQRDLGLPVLTDSGYVGEGDVDGLRTIVRQAQQWGDGVIACLPLHQSWLRNSRHLQVLQAEIRDSGVVVALVLEHQADPFGVQAVLRGFLTLLATGSPVLLLRSDVSAVGALCFGAVAAAAGTRSKLRHLYPVLDGGPPRPPLTSVFVKHCLSYVSVDKLATAVQLTPDQVEQWECRCDTCNSRTVDRFATMLDPSEQRTEAFRHSVEVLLRVHEKLRISRLTPQQVRKTWVARCSGAGFFHEEIRSNVGVGWNIPAALKAWRIIGEEFVERDVTPRFPHEEAPGR</sequence>
<accession>A0A853ANR4</accession>
<dbReference type="AlphaFoldDB" id="A0A853ANR4"/>
<gene>
    <name evidence="1" type="ORF">HNR68_002603</name>
</gene>
<dbReference type="RefSeq" id="WP_179720814.1">
    <property type="nucleotide sequence ID" value="NZ_BAABFH010000001.1"/>
</dbReference>
<dbReference type="EMBL" id="JACCFJ010000001">
    <property type="protein sequence ID" value="NYI83973.1"/>
    <property type="molecule type" value="Genomic_DNA"/>
</dbReference>